<reference evidence="3" key="1">
    <citation type="submission" date="2016-10" db="EMBL/GenBank/DDBJ databases">
        <authorList>
            <person name="Varghese N."/>
        </authorList>
    </citation>
    <scope>NUCLEOTIDE SEQUENCE [LARGE SCALE GENOMIC DNA]</scope>
    <source>
        <strain evidence="3">HL 19</strain>
    </source>
</reference>
<dbReference type="SUPFAM" id="SSF56059">
    <property type="entry name" value="Glutathione synthetase ATP-binding domain-like"/>
    <property type="match status" value="1"/>
</dbReference>
<evidence type="ECO:0000259" key="1">
    <source>
        <dbReference type="Pfam" id="PF14397"/>
    </source>
</evidence>
<protein>
    <submittedName>
        <fullName evidence="2">Sugar-transfer associated ATP-grasp</fullName>
    </submittedName>
</protein>
<dbReference type="EMBL" id="FMUN01000001">
    <property type="protein sequence ID" value="SCX80027.1"/>
    <property type="molecule type" value="Genomic_DNA"/>
</dbReference>
<keyword evidence="3" id="KW-1185">Reference proteome</keyword>
<accession>A0A1G5AQ53</accession>
<dbReference type="OrthoDB" id="5822672at2"/>
<evidence type="ECO:0000313" key="2">
    <source>
        <dbReference type="EMBL" id="SCX80027.1"/>
    </source>
</evidence>
<name>A0A1G5AQ53_9GAMM</name>
<feature type="domain" description="Alpha-L-glutamate ligase-related protein ATP-grasp" evidence="1">
    <location>
        <begin position="161"/>
        <end position="294"/>
    </location>
</feature>
<sequence>MIQGLSRRARALAGLWGLERASLVAPRVDMLSRGFLSKRRRMYPFHAYPRDRFLSDWEVELRFPAINPAFVKELLGNKLAFHLFLRDFGLDGHSCGLVGLLADGAFVPTEGAADLGEALQRSRRLFLKPVSGGGGRRCRVVEDVGELPGEGLWLLEREGVPHPYASSIFPGALNTLRVLVLKDARGAFLAGAAHRFGASREVPVDNFSRGGVACGVDPERGVLGRGVTEPGLYARDVHDRHPVTGKRLEGVRVPFWEDLKELTVELTEAVPGLRYAGWDIFVSPEGPKVIEGNGDVANPNNLLQPHRPLLTCPRTVAFFRDHHVLSEGRAEALIRNLGAA</sequence>
<dbReference type="Gene3D" id="3.30.470.20">
    <property type="entry name" value="ATP-grasp fold, B domain"/>
    <property type="match status" value="1"/>
</dbReference>
<dbReference type="InterPro" id="IPR039523">
    <property type="entry name" value="RimK-rel_E_lig_ATP-grasp"/>
</dbReference>
<dbReference type="STRING" id="381306.AN478_11845"/>
<dbReference type="RefSeq" id="WP_143004035.1">
    <property type="nucleotide sequence ID" value="NZ_FMUN01000001.1"/>
</dbReference>
<organism evidence="2 3">
    <name type="scientific">Thiohalorhabdus denitrificans</name>
    <dbReference type="NCBI Taxonomy" id="381306"/>
    <lineage>
        <taxon>Bacteria</taxon>
        <taxon>Pseudomonadati</taxon>
        <taxon>Pseudomonadota</taxon>
        <taxon>Gammaproteobacteria</taxon>
        <taxon>Thiohalorhabdales</taxon>
        <taxon>Thiohalorhabdaceae</taxon>
        <taxon>Thiohalorhabdus</taxon>
    </lineage>
</organism>
<evidence type="ECO:0000313" key="3">
    <source>
        <dbReference type="Proteomes" id="UP000183104"/>
    </source>
</evidence>
<proteinExistence type="predicted"/>
<gene>
    <name evidence="2" type="ORF">SAMN05661077_0493</name>
</gene>
<dbReference type="Pfam" id="PF14397">
    <property type="entry name" value="ATPgrasp_ST"/>
    <property type="match status" value="1"/>
</dbReference>
<dbReference type="AlphaFoldDB" id="A0A1G5AQ53"/>
<dbReference type="Proteomes" id="UP000183104">
    <property type="component" value="Unassembled WGS sequence"/>
</dbReference>